<dbReference type="AlphaFoldDB" id="A0AA88A3M5"/>
<keyword evidence="1" id="KW-0472">Membrane</keyword>
<keyword evidence="1" id="KW-0812">Transmembrane</keyword>
<proteinExistence type="predicted"/>
<protein>
    <submittedName>
        <fullName evidence="2">Uncharacterized protein</fullName>
    </submittedName>
</protein>
<reference evidence="2" key="1">
    <citation type="submission" date="2023-07" db="EMBL/GenBank/DDBJ databases">
        <title>draft genome sequence of fig (Ficus carica).</title>
        <authorList>
            <person name="Takahashi T."/>
            <person name="Nishimura K."/>
        </authorList>
    </citation>
    <scope>NUCLEOTIDE SEQUENCE</scope>
</reference>
<dbReference type="EMBL" id="BTGU01000020">
    <property type="protein sequence ID" value="GMN45184.1"/>
    <property type="molecule type" value="Genomic_DNA"/>
</dbReference>
<feature type="transmembrane region" description="Helical" evidence="1">
    <location>
        <begin position="50"/>
        <end position="76"/>
    </location>
</feature>
<keyword evidence="3" id="KW-1185">Reference proteome</keyword>
<dbReference type="Proteomes" id="UP001187192">
    <property type="component" value="Unassembled WGS sequence"/>
</dbReference>
<evidence type="ECO:0000313" key="3">
    <source>
        <dbReference type="Proteomes" id="UP001187192"/>
    </source>
</evidence>
<evidence type="ECO:0000256" key="1">
    <source>
        <dbReference type="SAM" id="Phobius"/>
    </source>
</evidence>
<gene>
    <name evidence="2" type="ORF">TIFTF001_014381</name>
</gene>
<accession>A0AA88A3M5</accession>
<name>A0AA88A3M5_FICCA</name>
<comment type="caution">
    <text evidence="2">The sequence shown here is derived from an EMBL/GenBank/DDBJ whole genome shotgun (WGS) entry which is preliminary data.</text>
</comment>
<organism evidence="2 3">
    <name type="scientific">Ficus carica</name>
    <name type="common">Common fig</name>
    <dbReference type="NCBI Taxonomy" id="3494"/>
    <lineage>
        <taxon>Eukaryota</taxon>
        <taxon>Viridiplantae</taxon>
        <taxon>Streptophyta</taxon>
        <taxon>Embryophyta</taxon>
        <taxon>Tracheophyta</taxon>
        <taxon>Spermatophyta</taxon>
        <taxon>Magnoliopsida</taxon>
        <taxon>eudicotyledons</taxon>
        <taxon>Gunneridae</taxon>
        <taxon>Pentapetalae</taxon>
        <taxon>rosids</taxon>
        <taxon>fabids</taxon>
        <taxon>Rosales</taxon>
        <taxon>Moraceae</taxon>
        <taxon>Ficeae</taxon>
        <taxon>Ficus</taxon>
    </lineage>
</organism>
<keyword evidence="1" id="KW-1133">Transmembrane helix</keyword>
<evidence type="ECO:0000313" key="2">
    <source>
        <dbReference type="EMBL" id="GMN45184.1"/>
    </source>
</evidence>
<sequence>METVGRLSSDSFGRQFNCDRDGNRRHRHDLCRLPIMADSSDRIFGSEEQVLFGLATSLVSSIGAVVFSGGGVMVIWG</sequence>